<evidence type="ECO:0000313" key="5">
    <source>
        <dbReference type="Proteomes" id="UP000182573"/>
    </source>
</evidence>
<dbReference type="CDD" id="cd03401">
    <property type="entry name" value="SPFH_prohibitin"/>
    <property type="match status" value="1"/>
</dbReference>
<gene>
    <name evidence="4" type="ORF">SAMN05443574_106119</name>
</gene>
<evidence type="ECO:0000256" key="2">
    <source>
        <dbReference type="SAM" id="MobiDB-lite"/>
    </source>
</evidence>
<dbReference type="STRING" id="28442.SAMN05443574_106119"/>
<dbReference type="GO" id="GO:0008233">
    <property type="term" value="F:peptidase activity"/>
    <property type="evidence" value="ECO:0007669"/>
    <property type="project" value="UniProtKB-KW"/>
</dbReference>
<dbReference type="InterPro" id="IPR000163">
    <property type="entry name" value="Prohibitin"/>
</dbReference>
<reference evidence="4 5" key="1">
    <citation type="submission" date="2016-10" db="EMBL/GenBank/DDBJ databases">
        <authorList>
            <person name="de Groot N.N."/>
        </authorList>
    </citation>
    <scope>NUCLEOTIDE SEQUENCE [LARGE SCALE GENOMIC DNA]</scope>
    <source>
        <strain evidence="4 5">DSM 3756</strain>
    </source>
</reference>
<proteinExistence type="predicted"/>
<dbReference type="SMART" id="SM00244">
    <property type="entry name" value="PHB"/>
    <property type="match status" value="1"/>
</dbReference>
<dbReference type="PANTHER" id="PTHR42911">
    <property type="entry name" value="MODULATOR OF FTSH PROTEASE HFLC"/>
    <property type="match status" value="1"/>
</dbReference>
<evidence type="ECO:0000313" key="4">
    <source>
        <dbReference type="EMBL" id="SDW74029.1"/>
    </source>
</evidence>
<dbReference type="SUPFAM" id="SSF117892">
    <property type="entry name" value="Band 7/SPFH domain"/>
    <property type="match status" value="1"/>
</dbReference>
<evidence type="ECO:0000256" key="1">
    <source>
        <dbReference type="SAM" id="Coils"/>
    </source>
</evidence>
<dbReference type="InterPro" id="IPR001107">
    <property type="entry name" value="Band_7"/>
</dbReference>
<dbReference type="RefSeq" id="WP_004516706.1">
    <property type="nucleotide sequence ID" value="NZ_FNOF01000006.1"/>
</dbReference>
<dbReference type="EMBL" id="FNOF01000006">
    <property type="protein sequence ID" value="SDW74029.1"/>
    <property type="molecule type" value="Genomic_DNA"/>
</dbReference>
<dbReference type="InterPro" id="IPR036013">
    <property type="entry name" value="Band_7/SPFH_dom_sf"/>
</dbReference>
<protein>
    <submittedName>
        <fullName evidence="4">Regulator of protease activity HflC, stomatin/prohibitin superfamily</fullName>
    </submittedName>
</protein>
<keyword evidence="4" id="KW-0645">Protease</keyword>
<feature type="coiled-coil region" evidence="1">
    <location>
        <begin position="212"/>
        <end position="248"/>
    </location>
</feature>
<organism evidence="4 5">
    <name type="scientific">Haloarcula vallismortis</name>
    <name type="common">Halobacterium vallismortis</name>
    <dbReference type="NCBI Taxonomy" id="28442"/>
    <lineage>
        <taxon>Archaea</taxon>
        <taxon>Methanobacteriati</taxon>
        <taxon>Methanobacteriota</taxon>
        <taxon>Stenosarchaea group</taxon>
        <taxon>Halobacteria</taxon>
        <taxon>Halobacteriales</taxon>
        <taxon>Haloarculaceae</taxon>
        <taxon>Haloarcula</taxon>
    </lineage>
</organism>
<dbReference type="Proteomes" id="UP000182573">
    <property type="component" value="Unassembled WGS sequence"/>
</dbReference>
<sequence length="324" mass="35026">MSDIPGPDPDSGSDIDLDFGRGLRVAVTVVAALVVATALFGGYHQVPEGHVGVQKSFGAVTGDELQPGAHIIVPVKDSVQDVEIRPRTYTMASTQGEGNRAVQSDAVTVQTINGTTVDIDITVRYKVEEADAAGFVTEWRNVRQAEERLIRPSVRSQLRDEAAGIQTSEIYTSNGRERLGEAAQQKLESAFEGEALVLEEVQVRDVDLPDSYDQALNDKEIAKQRVEEKQFEIQQAEADKERKEVQAEADARVIEIRGEALRDNPVVLKQQYVQSIDDSDKVILATDDEGTPIILQTGRSSGGGNSSSADTGFSTNVTNATSGN</sequence>
<feature type="domain" description="Band 7" evidence="3">
    <location>
        <begin position="41"/>
        <end position="220"/>
    </location>
</feature>
<evidence type="ECO:0000259" key="3">
    <source>
        <dbReference type="SMART" id="SM00244"/>
    </source>
</evidence>
<dbReference type="Pfam" id="PF01145">
    <property type="entry name" value="Band_7"/>
    <property type="match status" value="1"/>
</dbReference>
<dbReference type="GO" id="GO:0016020">
    <property type="term" value="C:membrane"/>
    <property type="evidence" value="ECO:0007669"/>
    <property type="project" value="InterPro"/>
</dbReference>
<feature type="compositionally biased region" description="Polar residues" evidence="2">
    <location>
        <begin position="309"/>
        <end position="324"/>
    </location>
</feature>
<accession>A0A1H2W1P7</accession>
<keyword evidence="1" id="KW-0175">Coiled coil</keyword>
<dbReference type="Gene3D" id="3.30.479.30">
    <property type="entry name" value="Band 7 domain"/>
    <property type="match status" value="1"/>
</dbReference>
<dbReference type="GO" id="GO:0006508">
    <property type="term" value="P:proteolysis"/>
    <property type="evidence" value="ECO:0007669"/>
    <property type="project" value="UniProtKB-KW"/>
</dbReference>
<keyword evidence="4" id="KW-0378">Hydrolase</keyword>
<feature type="region of interest" description="Disordered" evidence="2">
    <location>
        <begin position="293"/>
        <end position="324"/>
    </location>
</feature>
<dbReference type="PANTHER" id="PTHR42911:SF2">
    <property type="entry name" value="PROHIBITIN FAMILY PROTEIN"/>
    <property type="match status" value="1"/>
</dbReference>
<dbReference type="AlphaFoldDB" id="A0A1H2W1P7"/>
<name>A0A1H2W1P7_HALVA</name>